<name>A0A849AQ11_9MICO</name>
<evidence type="ECO:0008006" key="4">
    <source>
        <dbReference type="Google" id="ProtNLM"/>
    </source>
</evidence>
<sequence>MTAGTVLATAIGVGAAATTPALAAPGNSGKAAAHGARQAATSLPVTGTLPDGTAFSGTLSNLRTYVENGALMVKGTVRGTGLPTGGTTFTAPVQQVNGQAATAGTGAAAAQAAAAKSCSVLNLVLGPLHLDLLGLVIDLNQVVLNITAVPGAGNLLGNLLCAITGLLDKGGPLSGLSALLNNLLSALGLALPVA</sequence>
<feature type="chain" id="PRO_5033051381" description="ABC transporter substrate-binding protein" evidence="1">
    <location>
        <begin position="24"/>
        <end position="194"/>
    </location>
</feature>
<dbReference type="Proteomes" id="UP000557772">
    <property type="component" value="Unassembled WGS sequence"/>
</dbReference>
<keyword evidence="1" id="KW-0732">Signal</keyword>
<gene>
    <name evidence="2" type="ORF">HJ588_14055</name>
</gene>
<proteinExistence type="predicted"/>
<comment type="caution">
    <text evidence="2">The sequence shown here is derived from an EMBL/GenBank/DDBJ whole genome shotgun (WGS) entry which is preliminary data.</text>
</comment>
<protein>
    <recommendedName>
        <fullName evidence="4">ABC transporter substrate-binding protein</fullName>
    </recommendedName>
</protein>
<evidence type="ECO:0000313" key="3">
    <source>
        <dbReference type="Proteomes" id="UP000557772"/>
    </source>
</evidence>
<evidence type="ECO:0000313" key="2">
    <source>
        <dbReference type="EMBL" id="NNG40390.1"/>
    </source>
</evidence>
<reference evidence="2 3" key="1">
    <citation type="submission" date="2020-05" db="EMBL/GenBank/DDBJ databases">
        <title>Flexivirga sp. ID2601S isolated from air conditioner.</title>
        <authorList>
            <person name="Kim D.H."/>
        </authorList>
    </citation>
    <scope>NUCLEOTIDE SEQUENCE [LARGE SCALE GENOMIC DNA]</scope>
    <source>
        <strain evidence="2 3">ID2601S</strain>
    </source>
</reference>
<organism evidence="2 3">
    <name type="scientific">Flexivirga aerilata</name>
    <dbReference type="NCBI Taxonomy" id="1656889"/>
    <lineage>
        <taxon>Bacteria</taxon>
        <taxon>Bacillati</taxon>
        <taxon>Actinomycetota</taxon>
        <taxon>Actinomycetes</taxon>
        <taxon>Micrococcales</taxon>
        <taxon>Dermacoccaceae</taxon>
        <taxon>Flexivirga</taxon>
    </lineage>
</organism>
<dbReference type="AlphaFoldDB" id="A0A849AQ11"/>
<keyword evidence="3" id="KW-1185">Reference proteome</keyword>
<evidence type="ECO:0000256" key="1">
    <source>
        <dbReference type="SAM" id="SignalP"/>
    </source>
</evidence>
<dbReference type="EMBL" id="JABENB010000002">
    <property type="protein sequence ID" value="NNG40390.1"/>
    <property type="molecule type" value="Genomic_DNA"/>
</dbReference>
<feature type="signal peptide" evidence="1">
    <location>
        <begin position="1"/>
        <end position="23"/>
    </location>
</feature>
<accession>A0A849AQ11</accession>